<dbReference type="NCBIfam" id="TIGR01221">
    <property type="entry name" value="rmlC"/>
    <property type="match status" value="1"/>
</dbReference>
<dbReference type="InterPro" id="IPR011051">
    <property type="entry name" value="RmlC_Cupin_sf"/>
</dbReference>
<sequence length="182" mass="20406">MSLDFTALKIPDVLLIRTPRHMDERGYFTETYRRSSFTMVDSAFLQDNFVRSAHRVLRGLHLQLPPKAQGKLVRVVRGDIFDVAVDLRPGSNTFCQWVGIQMTADEGVQLWIPPGFAHGYVVLSELGADVSYKVTQEYDSGLETGIRWDDPQIGISWPISDPVLSSKDQKLPSLAESNLGAR</sequence>
<dbReference type="GO" id="GO:0005829">
    <property type="term" value="C:cytosol"/>
    <property type="evidence" value="ECO:0007669"/>
    <property type="project" value="TreeGrafter"/>
</dbReference>
<reference evidence="1" key="1">
    <citation type="submission" date="2018-05" db="EMBL/GenBank/DDBJ databases">
        <authorList>
            <person name="Lanie J.A."/>
            <person name="Ng W.-L."/>
            <person name="Kazmierczak K.M."/>
            <person name="Andrzejewski T.M."/>
            <person name="Davidsen T.M."/>
            <person name="Wayne K.J."/>
            <person name="Tettelin H."/>
            <person name="Glass J.I."/>
            <person name="Rusch D."/>
            <person name="Podicherti R."/>
            <person name="Tsui H.-C.T."/>
            <person name="Winkler M.E."/>
        </authorList>
    </citation>
    <scope>NUCLEOTIDE SEQUENCE</scope>
</reference>
<dbReference type="InterPro" id="IPR000888">
    <property type="entry name" value="RmlC-like"/>
</dbReference>
<dbReference type="AlphaFoldDB" id="A0A381R6C5"/>
<dbReference type="Pfam" id="PF00908">
    <property type="entry name" value="dTDP_sugar_isom"/>
    <property type="match status" value="1"/>
</dbReference>
<name>A0A381R6C5_9ZZZZ</name>
<organism evidence="1">
    <name type="scientific">marine metagenome</name>
    <dbReference type="NCBI Taxonomy" id="408172"/>
    <lineage>
        <taxon>unclassified sequences</taxon>
        <taxon>metagenomes</taxon>
        <taxon>ecological metagenomes</taxon>
    </lineage>
</organism>
<evidence type="ECO:0008006" key="2">
    <source>
        <dbReference type="Google" id="ProtNLM"/>
    </source>
</evidence>
<gene>
    <name evidence="1" type="ORF">METZ01_LOCUS38271</name>
</gene>
<dbReference type="EMBL" id="UINC01001634">
    <property type="protein sequence ID" value="SUZ85417.1"/>
    <property type="molecule type" value="Genomic_DNA"/>
</dbReference>
<evidence type="ECO:0000313" key="1">
    <source>
        <dbReference type="EMBL" id="SUZ85417.1"/>
    </source>
</evidence>
<dbReference type="GO" id="GO:0000271">
    <property type="term" value="P:polysaccharide biosynthetic process"/>
    <property type="evidence" value="ECO:0007669"/>
    <property type="project" value="TreeGrafter"/>
</dbReference>
<dbReference type="GO" id="GO:0019305">
    <property type="term" value="P:dTDP-rhamnose biosynthetic process"/>
    <property type="evidence" value="ECO:0007669"/>
    <property type="project" value="TreeGrafter"/>
</dbReference>
<accession>A0A381R6C5</accession>
<dbReference type="PANTHER" id="PTHR21047:SF2">
    <property type="entry name" value="THYMIDINE DIPHOSPHO-4-KETO-RHAMNOSE 3,5-EPIMERASE"/>
    <property type="match status" value="1"/>
</dbReference>
<dbReference type="PANTHER" id="PTHR21047">
    <property type="entry name" value="DTDP-6-DEOXY-D-GLUCOSE-3,5 EPIMERASE"/>
    <property type="match status" value="1"/>
</dbReference>
<proteinExistence type="predicted"/>
<dbReference type="CDD" id="cd00438">
    <property type="entry name" value="cupin_RmlC"/>
    <property type="match status" value="1"/>
</dbReference>
<dbReference type="Gene3D" id="2.60.120.10">
    <property type="entry name" value="Jelly Rolls"/>
    <property type="match status" value="1"/>
</dbReference>
<dbReference type="GO" id="GO:0008830">
    <property type="term" value="F:dTDP-4-dehydrorhamnose 3,5-epimerase activity"/>
    <property type="evidence" value="ECO:0007669"/>
    <property type="project" value="InterPro"/>
</dbReference>
<protein>
    <recommendedName>
        <fullName evidence="2">dTDP-4-dehydrorhamnose 3,5-epimerase</fullName>
    </recommendedName>
</protein>
<dbReference type="InterPro" id="IPR014710">
    <property type="entry name" value="RmlC-like_jellyroll"/>
</dbReference>
<dbReference type="SUPFAM" id="SSF51182">
    <property type="entry name" value="RmlC-like cupins"/>
    <property type="match status" value="1"/>
</dbReference>